<dbReference type="EMBL" id="CM017322">
    <property type="protein sequence ID" value="KAE8010767.1"/>
    <property type="molecule type" value="Genomic_DNA"/>
</dbReference>
<evidence type="ECO:0000256" key="12">
    <source>
        <dbReference type="ARBA" id="ARBA00023136"/>
    </source>
</evidence>
<evidence type="ECO:0000256" key="10">
    <source>
        <dbReference type="ARBA" id="ARBA00022833"/>
    </source>
</evidence>
<gene>
    <name evidence="17" type="ORF">FH972_007103</name>
</gene>
<keyword evidence="11 15" id="KW-1133">Transmembrane helix</keyword>
<comment type="similarity">
    <text evidence="13">Belongs to the RING-type zinc finger family. ATL subfamily.</text>
</comment>
<keyword evidence="18" id="KW-1185">Reference proteome</keyword>
<dbReference type="SMART" id="SM01197">
    <property type="entry name" value="FANCL_C"/>
    <property type="match status" value="1"/>
</dbReference>
<dbReference type="CDD" id="cd16461">
    <property type="entry name" value="RING-H2_EL5-like"/>
    <property type="match status" value="1"/>
</dbReference>
<dbReference type="GO" id="GO:0061630">
    <property type="term" value="F:ubiquitin protein ligase activity"/>
    <property type="evidence" value="ECO:0007669"/>
    <property type="project" value="UniProtKB-EC"/>
</dbReference>
<evidence type="ECO:0000256" key="4">
    <source>
        <dbReference type="ARBA" id="ARBA00012483"/>
    </source>
</evidence>
<evidence type="ECO:0000256" key="7">
    <source>
        <dbReference type="ARBA" id="ARBA00022723"/>
    </source>
</evidence>
<evidence type="ECO:0000313" key="18">
    <source>
        <dbReference type="Proteomes" id="UP000327013"/>
    </source>
</evidence>
<evidence type="ECO:0000256" key="1">
    <source>
        <dbReference type="ARBA" id="ARBA00000900"/>
    </source>
</evidence>
<keyword evidence="10" id="KW-0862">Zinc</keyword>
<dbReference type="Proteomes" id="UP000327013">
    <property type="component" value="Chromosome 2"/>
</dbReference>
<reference evidence="17 18" key="1">
    <citation type="submission" date="2019-06" db="EMBL/GenBank/DDBJ databases">
        <title>A chromosomal-level reference genome of Carpinus fangiana (Coryloideae, Betulaceae).</title>
        <authorList>
            <person name="Yang X."/>
            <person name="Wang Z."/>
            <person name="Zhang L."/>
            <person name="Hao G."/>
            <person name="Liu J."/>
            <person name="Yang Y."/>
        </authorList>
    </citation>
    <scope>NUCLEOTIDE SEQUENCE [LARGE SCALE GENOMIC DNA]</scope>
    <source>
        <strain evidence="17">Cfa_2016G</strain>
        <tissue evidence="17">Leaf</tissue>
    </source>
</reference>
<evidence type="ECO:0000256" key="3">
    <source>
        <dbReference type="ARBA" id="ARBA00004906"/>
    </source>
</evidence>
<evidence type="ECO:0000256" key="9">
    <source>
        <dbReference type="ARBA" id="ARBA00022786"/>
    </source>
</evidence>
<dbReference type="PROSITE" id="PS50089">
    <property type="entry name" value="ZF_RING_2"/>
    <property type="match status" value="1"/>
</dbReference>
<dbReference type="PANTHER" id="PTHR45798:SF101">
    <property type="entry name" value="RING-H2 FINGER PROTEIN ATL8-RELATED"/>
    <property type="match status" value="1"/>
</dbReference>
<name>A0A5N6QUI8_9ROSI</name>
<evidence type="ECO:0000256" key="8">
    <source>
        <dbReference type="ARBA" id="ARBA00022771"/>
    </source>
</evidence>
<evidence type="ECO:0000256" key="6">
    <source>
        <dbReference type="ARBA" id="ARBA00022692"/>
    </source>
</evidence>
<evidence type="ECO:0000313" key="17">
    <source>
        <dbReference type="EMBL" id="KAE8010767.1"/>
    </source>
</evidence>
<keyword evidence="7" id="KW-0479">Metal-binding</keyword>
<comment type="subcellular location">
    <subcellularLocation>
        <location evidence="2">Membrane</location>
        <topology evidence="2">Single-pass membrane protein</topology>
    </subcellularLocation>
</comment>
<evidence type="ECO:0000256" key="11">
    <source>
        <dbReference type="ARBA" id="ARBA00022989"/>
    </source>
</evidence>
<dbReference type="InterPro" id="IPR001841">
    <property type="entry name" value="Znf_RING"/>
</dbReference>
<evidence type="ECO:0000256" key="2">
    <source>
        <dbReference type="ARBA" id="ARBA00004167"/>
    </source>
</evidence>
<dbReference type="PANTHER" id="PTHR45798">
    <property type="entry name" value="RING-H2 FINGER PROTEIN ATL61-RELATED-RELATED"/>
    <property type="match status" value="1"/>
</dbReference>
<evidence type="ECO:0000256" key="5">
    <source>
        <dbReference type="ARBA" id="ARBA00022679"/>
    </source>
</evidence>
<dbReference type="OrthoDB" id="8062037at2759"/>
<feature type="domain" description="RING-type" evidence="16">
    <location>
        <begin position="109"/>
        <end position="151"/>
    </location>
</feature>
<evidence type="ECO:0000256" key="14">
    <source>
        <dbReference type="PROSITE-ProRule" id="PRU00175"/>
    </source>
</evidence>
<dbReference type="SUPFAM" id="SSF57850">
    <property type="entry name" value="RING/U-box"/>
    <property type="match status" value="1"/>
</dbReference>
<dbReference type="Pfam" id="PF13639">
    <property type="entry name" value="zf-RING_2"/>
    <property type="match status" value="1"/>
</dbReference>
<sequence>MTRSLTQTTSATLDAAAAPPPEAVTFESDFVVILAALLCALICVVGLIAVARCAWLRRGSGSAATRSPARALANKGLKKKVLQSLPKFTYDSSESDNAGKNPKLGAAECAICLGEFADGDELRVLPQCGHAFHVSCIDTWLGSHSSCPSCRQILAVSRCQKCGQFPPAQTPPQAESRARQDFNAITINSNADNTPTFLP</sequence>
<comment type="pathway">
    <text evidence="3">Protein modification; protein ubiquitination.</text>
</comment>
<keyword evidence="12 15" id="KW-0472">Membrane</keyword>
<protein>
    <recommendedName>
        <fullName evidence="4">RING-type E3 ubiquitin transferase</fullName>
        <ecNumber evidence="4">2.3.2.27</ecNumber>
    </recommendedName>
</protein>
<organism evidence="17 18">
    <name type="scientific">Carpinus fangiana</name>
    <dbReference type="NCBI Taxonomy" id="176857"/>
    <lineage>
        <taxon>Eukaryota</taxon>
        <taxon>Viridiplantae</taxon>
        <taxon>Streptophyta</taxon>
        <taxon>Embryophyta</taxon>
        <taxon>Tracheophyta</taxon>
        <taxon>Spermatophyta</taxon>
        <taxon>Magnoliopsida</taxon>
        <taxon>eudicotyledons</taxon>
        <taxon>Gunneridae</taxon>
        <taxon>Pentapetalae</taxon>
        <taxon>rosids</taxon>
        <taxon>fabids</taxon>
        <taxon>Fagales</taxon>
        <taxon>Betulaceae</taxon>
        <taxon>Carpinus</taxon>
    </lineage>
</organism>
<dbReference type="GO" id="GO:0008270">
    <property type="term" value="F:zinc ion binding"/>
    <property type="evidence" value="ECO:0007669"/>
    <property type="project" value="UniProtKB-KW"/>
</dbReference>
<dbReference type="AlphaFoldDB" id="A0A5N6QUI8"/>
<evidence type="ECO:0000256" key="15">
    <source>
        <dbReference type="SAM" id="Phobius"/>
    </source>
</evidence>
<dbReference type="InterPro" id="IPR052788">
    <property type="entry name" value="RING-type_E3_ligase_ATL"/>
</dbReference>
<keyword evidence="5" id="KW-0808">Transferase</keyword>
<feature type="transmembrane region" description="Helical" evidence="15">
    <location>
        <begin position="30"/>
        <end position="51"/>
    </location>
</feature>
<keyword evidence="9" id="KW-0833">Ubl conjugation pathway</keyword>
<comment type="catalytic activity">
    <reaction evidence="1">
        <text>S-ubiquitinyl-[E2 ubiquitin-conjugating enzyme]-L-cysteine + [acceptor protein]-L-lysine = [E2 ubiquitin-conjugating enzyme]-L-cysteine + N(6)-ubiquitinyl-[acceptor protein]-L-lysine.</text>
        <dbReference type="EC" id="2.3.2.27"/>
    </reaction>
</comment>
<dbReference type="GO" id="GO:0016020">
    <property type="term" value="C:membrane"/>
    <property type="evidence" value="ECO:0007669"/>
    <property type="project" value="UniProtKB-SubCell"/>
</dbReference>
<keyword evidence="8 14" id="KW-0863">Zinc-finger</keyword>
<dbReference type="Gene3D" id="3.30.40.10">
    <property type="entry name" value="Zinc/RING finger domain, C3HC4 (zinc finger)"/>
    <property type="match status" value="1"/>
</dbReference>
<dbReference type="SMART" id="SM00184">
    <property type="entry name" value="RING"/>
    <property type="match status" value="1"/>
</dbReference>
<dbReference type="FunFam" id="3.30.40.10:FF:000187">
    <property type="entry name" value="E3 ubiquitin-protein ligase ATL6"/>
    <property type="match status" value="1"/>
</dbReference>
<dbReference type="InterPro" id="IPR013083">
    <property type="entry name" value="Znf_RING/FYVE/PHD"/>
</dbReference>
<proteinExistence type="inferred from homology"/>
<accession>A0A5N6QUI8</accession>
<keyword evidence="6 15" id="KW-0812">Transmembrane</keyword>
<evidence type="ECO:0000259" key="16">
    <source>
        <dbReference type="PROSITE" id="PS50089"/>
    </source>
</evidence>
<dbReference type="EC" id="2.3.2.27" evidence="4"/>
<evidence type="ECO:0000256" key="13">
    <source>
        <dbReference type="ARBA" id="ARBA00024209"/>
    </source>
</evidence>